<dbReference type="OrthoDB" id="3170849at2"/>
<feature type="transmembrane region" description="Helical" evidence="6">
    <location>
        <begin position="462"/>
        <end position="484"/>
    </location>
</feature>
<keyword evidence="3 6" id="KW-0812">Transmembrane</keyword>
<feature type="transmembrane region" description="Helical" evidence="6">
    <location>
        <begin position="335"/>
        <end position="353"/>
    </location>
</feature>
<protein>
    <submittedName>
        <fullName evidence="7">Anion transporter</fullName>
    </submittedName>
</protein>
<evidence type="ECO:0000256" key="5">
    <source>
        <dbReference type="ARBA" id="ARBA00023136"/>
    </source>
</evidence>
<feature type="transmembrane region" description="Helical" evidence="6">
    <location>
        <begin position="377"/>
        <end position="395"/>
    </location>
</feature>
<dbReference type="EMBL" id="FNBX01000016">
    <property type="protein sequence ID" value="SDF85695.1"/>
    <property type="molecule type" value="Genomic_DNA"/>
</dbReference>
<reference evidence="8" key="1">
    <citation type="submission" date="2016-10" db="EMBL/GenBank/DDBJ databases">
        <authorList>
            <person name="Varghese N."/>
            <person name="Submissions S."/>
        </authorList>
    </citation>
    <scope>NUCLEOTIDE SEQUENCE [LARGE SCALE GENOMIC DNA]</scope>
    <source>
        <strain evidence="8">KHC7</strain>
    </source>
</reference>
<dbReference type="InterPro" id="IPR030676">
    <property type="entry name" value="CitT-rel"/>
</dbReference>
<dbReference type="RefSeq" id="WP_092154598.1">
    <property type="nucleotide sequence ID" value="NZ_FNBX01000016.1"/>
</dbReference>
<dbReference type="GO" id="GO:0016020">
    <property type="term" value="C:membrane"/>
    <property type="evidence" value="ECO:0007669"/>
    <property type="project" value="UniProtKB-SubCell"/>
</dbReference>
<feature type="transmembrane region" description="Helical" evidence="6">
    <location>
        <begin position="309"/>
        <end position="328"/>
    </location>
</feature>
<dbReference type="NCBIfam" id="TIGR00785">
    <property type="entry name" value="dass"/>
    <property type="match status" value="1"/>
</dbReference>
<evidence type="ECO:0000256" key="1">
    <source>
        <dbReference type="ARBA" id="ARBA00004141"/>
    </source>
</evidence>
<evidence type="ECO:0000256" key="2">
    <source>
        <dbReference type="ARBA" id="ARBA00007349"/>
    </source>
</evidence>
<evidence type="ECO:0000256" key="3">
    <source>
        <dbReference type="ARBA" id="ARBA00022692"/>
    </source>
</evidence>
<proteinExistence type="inferred from homology"/>
<feature type="transmembrane region" description="Helical" evidence="6">
    <location>
        <begin position="40"/>
        <end position="73"/>
    </location>
</feature>
<dbReference type="AlphaFoldDB" id="A0A1G7PHD1"/>
<accession>A0A1G7PHD1</accession>
<comment type="subcellular location">
    <subcellularLocation>
        <location evidence="1">Membrane</location>
        <topology evidence="1">Multi-pass membrane protein</topology>
    </subcellularLocation>
</comment>
<evidence type="ECO:0000256" key="4">
    <source>
        <dbReference type="ARBA" id="ARBA00022989"/>
    </source>
</evidence>
<feature type="transmembrane region" description="Helical" evidence="6">
    <location>
        <begin position="431"/>
        <end position="455"/>
    </location>
</feature>
<sequence>MANKFEEYGKKYGTVIAVLVALLVWCLPTPEGMNLTQHKLLSIFSGAVILWVTLSVSVATSSFIIVSLLYFWVGNAEGALKGGSLVHNAGFALSGFASPALWMLITGFIISIAMTETGMARRVALHLMRRFGKTPGGAILSPMIANLLVAPLTPSNTARTAAMLPIVEGVAQAYRVEPGKSNFGKALFLSNTFASNITAGGFLTATIPNPIAIGMIVAALGTAASVTSWGFWALAALPTTLIVLVGSQYVVRWLFPPEMKTIPGGLEYVETELRAMGPTTPREKKALLFFSLALLLWATDMWHHFNSTMVAFVVSTLILLPKVGVLSWKEAQKSIPWELFVYFGGVITLSNVLTKTKAFEWVIKSGITGLGLTNVDMMPLMIGLMGFTIFSHIIWSTTTAMAGVMIPIYIGLAQSFGFPVAGFVLPQAILMGYALFLPFNTMGNIIMFGAGYYTVSEQLKAAFAVGLFAWAAWALTAVAWFPVIGLY</sequence>
<comment type="similarity">
    <text evidence="2">Belongs to the SLC13A/DASS transporter (TC 2.A.47) family. DIT1 subfamily.</text>
</comment>
<organism evidence="7 8">
    <name type="scientific">Desulfovibrio legallii</name>
    <dbReference type="NCBI Taxonomy" id="571438"/>
    <lineage>
        <taxon>Bacteria</taxon>
        <taxon>Pseudomonadati</taxon>
        <taxon>Thermodesulfobacteriota</taxon>
        <taxon>Desulfovibrionia</taxon>
        <taxon>Desulfovibrionales</taxon>
        <taxon>Desulfovibrionaceae</taxon>
        <taxon>Desulfovibrio</taxon>
    </lineage>
</organism>
<dbReference type="Proteomes" id="UP000199355">
    <property type="component" value="Unassembled WGS sequence"/>
</dbReference>
<dbReference type="GO" id="GO:0022857">
    <property type="term" value="F:transmembrane transporter activity"/>
    <property type="evidence" value="ECO:0007669"/>
    <property type="project" value="InterPro"/>
</dbReference>
<feature type="transmembrane region" description="Helical" evidence="6">
    <location>
        <begin position="229"/>
        <end position="251"/>
    </location>
</feature>
<dbReference type="PANTHER" id="PTHR42826">
    <property type="entry name" value="DICARBOXYLATE TRANSPORTER 2.1, CHLOROPLASTIC"/>
    <property type="match status" value="1"/>
</dbReference>
<gene>
    <name evidence="7" type="ORF">SAMN05192586_11613</name>
</gene>
<keyword evidence="5 6" id="KW-0472">Membrane</keyword>
<dbReference type="InterPro" id="IPR001898">
    <property type="entry name" value="SLC13A/DASS"/>
</dbReference>
<evidence type="ECO:0000313" key="8">
    <source>
        <dbReference type="Proteomes" id="UP000199355"/>
    </source>
</evidence>
<feature type="transmembrane region" description="Helical" evidence="6">
    <location>
        <begin position="402"/>
        <end position="425"/>
    </location>
</feature>
<name>A0A1G7PHD1_9BACT</name>
<dbReference type="Pfam" id="PF00939">
    <property type="entry name" value="Na_sulph_symp"/>
    <property type="match status" value="1"/>
</dbReference>
<dbReference type="PIRSF" id="PIRSF002457">
    <property type="entry name" value="DASS"/>
    <property type="match status" value="1"/>
</dbReference>
<evidence type="ECO:0000313" key="7">
    <source>
        <dbReference type="EMBL" id="SDF85695.1"/>
    </source>
</evidence>
<dbReference type="STRING" id="571438.SAMN05192586_11613"/>
<keyword evidence="8" id="KW-1185">Reference proteome</keyword>
<feature type="transmembrane region" description="Helical" evidence="6">
    <location>
        <begin position="286"/>
        <end position="303"/>
    </location>
</feature>
<evidence type="ECO:0000256" key="6">
    <source>
        <dbReference type="SAM" id="Phobius"/>
    </source>
</evidence>
<feature type="transmembrane region" description="Helical" evidence="6">
    <location>
        <begin position="93"/>
        <end position="114"/>
    </location>
</feature>
<keyword evidence="4 6" id="KW-1133">Transmembrane helix</keyword>
<feature type="transmembrane region" description="Helical" evidence="6">
    <location>
        <begin position="12"/>
        <end position="28"/>
    </location>
</feature>